<dbReference type="GO" id="GO:0005524">
    <property type="term" value="F:ATP binding"/>
    <property type="evidence" value="ECO:0007669"/>
    <property type="project" value="UniProtKB-KW"/>
</dbReference>
<evidence type="ECO:0000259" key="15">
    <source>
        <dbReference type="Pfam" id="PF02887"/>
    </source>
</evidence>
<keyword evidence="5 13" id="KW-0808">Transferase</keyword>
<reference evidence="16" key="1">
    <citation type="submission" date="2025-08" db="UniProtKB">
        <authorList>
            <consortium name="RefSeq"/>
        </authorList>
    </citation>
    <scope>IDENTIFICATION</scope>
</reference>
<dbReference type="Gene3D" id="3.40.1380.20">
    <property type="entry name" value="Pyruvate kinase, C-terminal domain"/>
    <property type="match status" value="1"/>
</dbReference>
<comment type="pathway">
    <text evidence="2 13">Carbohydrate degradation; glycolysis; pyruvate from D-glyceraldehyde 3-phosphate: step 5/5.</text>
</comment>
<accession>A0AAJ6ZX85</accession>
<dbReference type="PRINTS" id="PR01050">
    <property type="entry name" value="PYRUVTKNASE"/>
</dbReference>
<feature type="domain" description="Pyruvate kinase C-terminal" evidence="15">
    <location>
        <begin position="470"/>
        <end position="585"/>
    </location>
</feature>
<dbReference type="InterPro" id="IPR036918">
    <property type="entry name" value="Pyrv_Knase_C_sf"/>
</dbReference>
<dbReference type="InterPro" id="IPR011037">
    <property type="entry name" value="Pyrv_Knase-like_insert_dom_sf"/>
</dbReference>
<evidence type="ECO:0000256" key="2">
    <source>
        <dbReference type="ARBA" id="ARBA00004997"/>
    </source>
</evidence>
<dbReference type="AlphaFoldDB" id="A0AAJ6ZX85"/>
<dbReference type="Pfam" id="PF02887">
    <property type="entry name" value="PK_C"/>
    <property type="match status" value="1"/>
</dbReference>
<sequence length="598" mass="66373">MLNLTLPLDILAILIFFYKVRILICFSLLKDPIYSIMALPWHIPLESLPKLKKSGVKESLLKHYCSCNVHENPCEELKTGLMCDIGYSNRDSSTIQKLIAAGMTVAHLNIRELEPEACGQIIQSIRQAVYNYSTELQYVHPLALIIDVRGPDIVSGDLKGGPHTTVEIMQNETIRLTTDTTWRECGTADCLYIGYDHLTDLQVNDIVFIDSLTANKIKLIVSEVGDDSIECSVVTGGTIGPKMAVQISQVPREITNLNKNDSVESVSHSDISQQNFEQLEEQIKWAVSSDIDAVLLPNAQSGNDIRHIRNILSNKGNHILVFASIDTVQGLDNIDDILTEADGIYLDRSVLSTDLPVEKIFIAQKIIISKCNNLGKPCISKAVINEQIPTLCVSDIANLVLDGVDVVSLELHYDSPLRKFAPAYDAVRMAEHCLAAAAVICRHAERIIWKPHIYGNFELMQSPLEEPTKAICVGAVELALRSQAVVIICLTNSGRTAKILSHVKPPCPIIAVTRTCHTSRQLRFFKGIRTIHYFEGAKSAWDSEVENRVRAALDYCKIKRLVEAGDAYIVVAGSRRNVGYCDSVRLLYASVRNRISMP</sequence>
<protein>
    <recommendedName>
        <fullName evidence="4 13">Pyruvate kinase</fullName>
        <ecNumber evidence="4 13">2.7.1.40</ecNumber>
    </recommendedName>
</protein>
<dbReference type="InterPro" id="IPR015795">
    <property type="entry name" value="Pyrv_Knase_C"/>
</dbReference>
<evidence type="ECO:0000256" key="9">
    <source>
        <dbReference type="ARBA" id="ARBA00022840"/>
    </source>
</evidence>
<dbReference type="InterPro" id="IPR015793">
    <property type="entry name" value="Pyrv_Knase_brl"/>
</dbReference>
<dbReference type="InterPro" id="IPR015806">
    <property type="entry name" value="Pyrv_Knase_insert_dom_sf"/>
</dbReference>
<dbReference type="GO" id="GO:0000287">
    <property type="term" value="F:magnesium ion binding"/>
    <property type="evidence" value="ECO:0007669"/>
    <property type="project" value="InterPro"/>
</dbReference>
<keyword evidence="7" id="KW-0547">Nucleotide-binding</keyword>
<dbReference type="GO" id="GO:0030955">
    <property type="term" value="F:potassium ion binding"/>
    <property type="evidence" value="ECO:0007669"/>
    <property type="project" value="InterPro"/>
</dbReference>
<dbReference type="SUPFAM" id="SSF51621">
    <property type="entry name" value="Phosphoenolpyruvate/pyruvate domain"/>
    <property type="match status" value="1"/>
</dbReference>
<dbReference type="SUPFAM" id="SSF50800">
    <property type="entry name" value="PK beta-barrel domain-like"/>
    <property type="match status" value="1"/>
</dbReference>
<keyword evidence="9" id="KW-0067">ATP-binding</keyword>
<dbReference type="KEGG" id="pxu:106127533"/>
<dbReference type="RefSeq" id="XP_013181081.1">
    <property type="nucleotide sequence ID" value="XM_013325627.1"/>
</dbReference>
<name>A0AAJ6ZX85_PAPXU</name>
<comment type="catalytic activity">
    <reaction evidence="13">
        <text>pyruvate + ATP = phosphoenolpyruvate + ADP + H(+)</text>
        <dbReference type="Rhea" id="RHEA:18157"/>
        <dbReference type="ChEBI" id="CHEBI:15361"/>
        <dbReference type="ChEBI" id="CHEBI:15378"/>
        <dbReference type="ChEBI" id="CHEBI:30616"/>
        <dbReference type="ChEBI" id="CHEBI:58702"/>
        <dbReference type="ChEBI" id="CHEBI:456216"/>
        <dbReference type="EC" id="2.7.1.40"/>
    </reaction>
</comment>
<keyword evidence="10 13" id="KW-0460">Magnesium</keyword>
<dbReference type="InterPro" id="IPR040442">
    <property type="entry name" value="Pyrv_kinase-like_dom_sf"/>
</dbReference>
<dbReference type="PANTHER" id="PTHR11817">
    <property type="entry name" value="PYRUVATE KINASE"/>
    <property type="match status" value="1"/>
</dbReference>
<evidence type="ECO:0000256" key="10">
    <source>
        <dbReference type="ARBA" id="ARBA00022842"/>
    </source>
</evidence>
<evidence type="ECO:0000256" key="5">
    <source>
        <dbReference type="ARBA" id="ARBA00022679"/>
    </source>
</evidence>
<keyword evidence="8 13" id="KW-0418">Kinase</keyword>
<dbReference type="Gene3D" id="2.40.33.10">
    <property type="entry name" value="PK beta-barrel domain-like"/>
    <property type="match status" value="1"/>
</dbReference>
<evidence type="ECO:0000256" key="6">
    <source>
        <dbReference type="ARBA" id="ARBA00022723"/>
    </source>
</evidence>
<evidence type="ECO:0000256" key="11">
    <source>
        <dbReference type="ARBA" id="ARBA00023152"/>
    </source>
</evidence>
<evidence type="ECO:0000256" key="8">
    <source>
        <dbReference type="ARBA" id="ARBA00022777"/>
    </source>
</evidence>
<dbReference type="GO" id="GO:0004743">
    <property type="term" value="F:pyruvate kinase activity"/>
    <property type="evidence" value="ECO:0007669"/>
    <property type="project" value="UniProtKB-EC"/>
</dbReference>
<dbReference type="GO" id="GO:0016301">
    <property type="term" value="F:kinase activity"/>
    <property type="evidence" value="ECO:0007669"/>
    <property type="project" value="UniProtKB-KW"/>
</dbReference>
<feature type="domain" description="Pyruvate kinase barrel" evidence="14">
    <location>
        <begin position="78"/>
        <end position="409"/>
    </location>
</feature>
<dbReference type="EC" id="2.7.1.40" evidence="4 13"/>
<gene>
    <name evidence="16" type="primary">LOC106127533</name>
</gene>
<dbReference type="SUPFAM" id="SSF52935">
    <property type="entry name" value="PK C-terminal domain-like"/>
    <property type="match status" value="1"/>
</dbReference>
<dbReference type="Pfam" id="PF00224">
    <property type="entry name" value="PK"/>
    <property type="match status" value="1"/>
</dbReference>
<evidence type="ECO:0000256" key="3">
    <source>
        <dbReference type="ARBA" id="ARBA00008663"/>
    </source>
</evidence>
<comment type="similarity">
    <text evidence="3 13">Belongs to the pyruvate kinase family.</text>
</comment>
<evidence type="ECO:0000313" key="16">
    <source>
        <dbReference type="RefSeq" id="XP_013181081.1"/>
    </source>
</evidence>
<dbReference type="Proteomes" id="UP000694872">
    <property type="component" value="Unplaced"/>
</dbReference>
<evidence type="ECO:0000256" key="12">
    <source>
        <dbReference type="ARBA" id="ARBA00023317"/>
    </source>
</evidence>
<evidence type="ECO:0000256" key="4">
    <source>
        <dbReference type="ARBA" id="ARBA00012142"/>
    </source>
</evidence>
<evidence type="ECO:0000256" key="13">
    <source>
        <dbReference type="RuleBase" id="RU000504"/>
    </source>
</evidence>
<organism evidence="16">
    <name type="scientific">Papilio xuthus</name>
    <name type="common">Asian swallowtail butterfly</name>
    <dbReference type="NCBI Taxonomy" id="66420"/>
    <lineage>
        <taxon>Eukaryota</taxon>
        <taxon>Metazoa</taxon>
        <taxon>Ecdysozoa</taxon>
        <taxon>Arthropoda</taxon>
        <taxon>Hexapoda</taxon>
        <taxon>Insecta</taxon>
        <taxon>Pterygota</taxon>
        <taxon>Neoptera</taxon>
        <taxon>Endopterygota</taxon>
        <taxon>Lepidoptera</taxon>
        <taxon>Glossata</taxon>
        <taxon>Ditrysia</taxon>
        <taxon>Papilionoidea</taxon>
        <taxon>Papilionidae</taxon>
        <taxon>Papilioninae</taxon>
        <taxon>Papilio</taxon>
    </lineage>
</organism>
<comment type="cofactor">
    <cofactor evidence="1">
        <name>K(+)</name>
        <dbReference type="ChEBI" id="CHEBI:29103"/>
    </cofactor>
</comment>
<dbReference type="Gene3D" id="3.20.20.60">
    <property type="entry name" value="Phosphoenolpyruvate-binding domains"/>
    <property type="match status" value="1"/>
</dbReference>
<evidence type="ECO:0000259" key="14">
    <source>
        <dbReference type="Pfam" id="PF00224"/>
    </source>
</evidence>
<keyword evidence="11 13" id="KW-0324">Glycolysis</keyword>
<dbReference type="InterPro" id="IPR015813">
    <property type="entry name" value="Pyrv/PenolPyrv_kinase-like_dom"/>
</dbReference>
<evidence type="ECO:0000256" key="1">
    <source>
        <dbReference type="ARBA" id="ARBA00001958"/>
    </source>
</evidence>
<keyword evidence="12" id="KW-0670">Pyruvate</keyword>
<dbReference type="GeneID" id="106127533"/>
<dbReference type="InterPro" id="IPR001697">
    <property type="entry name" value="Pyr_Knase"/>
</dbReference>
<proteinExistence type="inferred from homology"/>
<evidence type="ECO:0000256" key="7">
    <source>
        <dbReference type="ARBA" id="ARBA00022741"/>
    </source>
</evidence>
<keyword evidence="6" id="KW-0479">Metal-binding</keyword>